<dbReference type="OrthoDB" id="116801at2157"/>
<reference evidence="2" key="1">
    <citation type="submission" date="2011-12" db="EMBL/GenBank/DDBJ databases">
        <title>Complete sequence of Methanoregula formicicum SMSP.</title>
        <authorList>
            <person name="Lucas S."/>
            <person name="Han J."/>
            <person name="Lapidus A."/>
            <person name="Cheng J.-F."/>
            <person name="Goodwin L."/>
            <person name="Pitluck S."/>
            <person name="Peters L."/>
            <person name="Ovchinnikova G."/>
            <person name="Teshima H."/>
            <person name="Detter J.C."/>
            <person name="Han C."/>
            <person name="Tapia R."/>
            <person name="Land M."/>
            <person name="Hauser L."/>
            <person name="Kyrpides N."/>
            <person name="Ivanova N."/>
            <person name="Pagani I."/>
            <person name="Imachi H."/>
            <person name="Tamaki H."/>
            <person name="Sekiguchi Y."/>
            <person name="Kamagata Y."/>
            <person name="Cadillo-Quiroz H."/>
            <person name="Zinder S."/>
            <person name="Liu W.-T."/>
            <person name="Woyke T."/>
        </authorList>
    </citation>
    <scope>NUCLEOTIDE SEQUENCE [LARGE SCALE GENOMIC DNA]</scope>
    <source>
        <strain evidence="2">DSM 22288 / NBRC 105244 / SMSP</strain>
    </source>
</reference>
<organism evidence="1 2">
    <name type="scientific">Methanoregula formicica (strain DSM 22288 / NBRC 105244 / SMSP)</name>
    <dbReference type="NCBI Taxonomy" id="593750"/>
    <lineage>
        <taxon>Archaea</taxon>
        <taxon>Methanobacteriati</taxon>
        <taxon>Methanobacteriota</taxon>
        <taxon>Stenosarchaea group</taxon>
        <taxon>Methanomicrobia</taxon>
        <taxon>Methanomicrobiales</taxon>
        <taxon>Methanoregulaceae</taxon>
        <taxon>Methanoregula</taxon>
    </lineage>
</organism>
<proteinExistence type="predicted"/>
<dbReference type="InParanoid" id="L0HG36"/>
<dbReference type="KEGG" id="mfo:Metfor_1235"/>
<dbReference type="eggNOG" id="arCOG08218">
    <property type="taxonomic scope" value="Archaea"/>
</dbReference>
<evidence type="ECO:0000313" key="1">
    <source>
        <dbReference type="EMBL" id="AGB02278.1"/>
    </source>
</evidence>
<dbReference type="EMBL" id="CP003167">
    <property type="protein sequence ID" value="AGB02278.1"/>
    <property type="molecule type" value="Genomic_DNA"/>
</dbReference>
<keyword evidence="2" id="KW-1185">Reference proteome</keyword>
<dbReference type="RefSeq" id="WP_015285241.1">
    <property type="nucleotide sequence ID" value="NC_019943.1"/>
</dbReference>
<dbReference type="GeneID" id="14310548"/>
<dbReference type="Proteomes" id="UP000010824">
    <property type="component" value="Chromosome"/>
</dbReference>
<protein>
    <submittedName>
        <fullName evidence="1">Uncharacterized protein</fullName>
    </submittedName>
</protein>
<name>L0HG36_METFS</name>
<gene>
    <name evidence="1" type="ordered locus">Metfor_1235</name>
</gene>
<reference evidence="1 2" key="2">
    <citation type="journal article" date="2014" name="Genome Announc.">
        <title>Complete Genome Sequence of Methanoregula formicica SMSPT, a Mesophilic Hydrogenotrophic Methanogen Isolated from a Methanogenic Upflow Anaerobic Sludge Blanket Reactor.</title>
        <authorList>
            <person name="Yamamoto K."/>
            <person name="Tamaki H."/>
            <person name="Cadillo-Quiroz H."/>
            <person name="Imachi H."/>
            <person name="Kyrpides N."/>
            <person name="Woyke T."/>
            <person name="Goodwin L."/>
            <person name="Zinder S.H."/>
            <person name="Kamagata Y."/>
            <person name="Liu W.T."/>
        </authorList>
    </citation>
    <scope>NUCLEOTIDE SEQUENCE [LARGE SCALE GENOMIC DNA]</scope>
    <source>
        <strain evidence="2">DSM 22288 / NBRC 105244 / SMSP</strain>
    </source>
</reference>
<dbReference type="AlphaFoldDB" id="L0HG36"/>
<accession>L0HG36</accession>
<evidence type="ECO:0000313" key="2">
    <source>
        <dbReference type="Proteomes" id="UP000010824"/>
    </source>
</evidence>
<sequence>MKTEMPLSKPIRRILAHTEELLDTEVSLLRQPEAEPGGTLVDKFTYDIDTNVIIFPAQYVGLLKDFIIAKHCTHLLIKGAAAKKGEYKVCSYNADSVYNGMRQIYIDALKDEAKKENKLPVQKLIQMLFILFSHFNDDINEIPWNAIINADVYHRMPKIRKTQLYHIMKESKNDMDEMMEQESIVPRRYFVLNKAMFYARDMYLAKTLPADELMPVLNIPQMKKFNHLEVKEMLTTRWTHTAWYQSKVFGDNMLSIIEKPLGPVDWKEEPTIDYYYDLYKVGKLLTDNLIGYMTMRDWFVWEPPKHLLDAHDHKAEHEKGALKRIFGDLITDTLEGA</sequence>
<dbReference type="STRING" id="593750.Metfor_1235"/>
<dbReference type="HOGENOM" id="CLU_851560_0_0_2"/>